<gene>
    <name evidence="1" type="ORF">EFY79_17085</name>
</gene>
<evidence type="ECO:0000313" key="1">
    <source>
        <dbReference type="EMBL" id="RNI34025.1"/>
    </source>
</evidence>
<protein>
    <submittedName>
        <fullName evidence="1">DUF1330 domain-containing protein</fullName>
    </submittedName>
</protein>
<sequence length="100" mass="11985">MFFITQLIYIKQEQENVFDQFEDIAMPLIAKYNGRLLLRVRPTENSFIENQIDKPYEIHLVEFGSEQDFHNFGKDEERKKFLHLKEQSIKSVMMIKGTEV</sequence>
<organism evidence="1 2">
    <name type="scientific">Hanamia caeni</name>
    <dbReference type="NCBI Taxonomy" id="2294116"/>
    <lineage>
        <taxon>Bacteria</taxon>
        <taxon>Pseudomonadati</taxon>
        <taxon>Bacteroidota</taxon>
        <taxon>Chitinophagia</taxon>
        <taxon>Chitinophagales</taxon>
        <taxon>Chitinophagaceae</taxon>
        <taxon>Hanamia</taxon>
    </lineage>
</organism>
<dbReference type="OrthoDB" id="675824at2"/>
<dbReference type="RefSeq" id="WP_123121965.1">
    <property type="nucleotide sequence ID" value="NZ_RJJR01000015.1"/>
</dbReference>
<accession>A0A3M9N9F7</accession>
<comment type="caution">
    <text evidence="1">The sequence shown here is derived from an EMBL/GenBank/DDBJ whole genome shotgun (WGS) entry which is preliminary data.</text>
</comment>
<reference evidence="1 2" key="1">
    <citation type="submission" date="2018-11" db="EMBL/GenBank/DDBJ databases">
        <title>Draft genome sequence of Ferruginibacter sp. BO-59.</title>
        <authorList>
            <person name="Im W.T."/>
        </authorList>
    </citation>
    <scope>NUCLEOTIDE SEQUENCE [LARGE SCALE GENOMIC DNA]</scope>
    <source>
        <strain evidence="1 2">BO-59</strain>
    </source>
</reference>
<dbReference type="Proteomes" id="UP000267223">
    <property type="component" value="Unassembled WGS sequence"/>
</dbReference>
<dbReference type="Gene3D" id="3.30.70.100">
    <property type="match status" value="1"/>
</dbReference>
<evidence type="ECO:0000313" key="2">
    <source>
        <dbReference type="Proteomes" id="UP000267223"/>
    </source>
</evidence>
<dbReference type="EMBL" id="RJJR01000015">
    <property type="protein sequence ID" value="RNI34025.1"/>
    <property type="molecule type" value="Genomic_DNA"/>
</dbReference>
<keyword evidence="2" id="KW-1185">Reference proteome</keyword>
<dbReference type="AlphaFoldDB" id="A0A3M9N9F7"/>
<dbReference type="InterPro" id="IPR011008">
    <property type="entry name" value="Dimeric_a/b-barrel"/>
</dbReference>
<proteinExistence type="predicted"/>
<dbReference type="SUPFAM" id="SSF54909">
    <property type="entry name" value="Dimeric alpha+beta barrel"/>
    <property type="match status" value="1"/>
</dbReference>
<name>A0A3M9N9F7_9BACT</name>